<dbReference type="InterPro" id="IPR036851">
    <property type="entry name" value="Chloroperoxidase-like_sf"/>
</dbReference>
<keyword evidence="3" id="KW-0349">Heme</keyword>
<comment type="similarity">
    <text evidence="7">Belongs to the chloroperoxidase family.</text>
</comment>
<keyword evidence="10" id="KW-1185">Reference proteome</keyword>
<reference evidence="9 10" key="1">
    <citation type="submission" date="2024-02" db="EMBL/GenBank/DDBJ databases">
        <title>De novo assembly and annotation of 12 fungi associated with fruit tree decline syndrome in Ontario, Canada.</title>
        <authorList>
            <person name="Sulman M."/>
            <person name="Ellouze W."/>
            <person name="Ilyukhin E."/>
        </authorList>
    </citation>
    <scope>NUCLEOTIDE SEQUENCE [LARGE SCALE GENOMIC DNA]</scope>
    <source>
        <strain evidence="9 10">M42-189</strain>
    </source>
</reference>
<keyword evidence="4" id="KW-0479">Metal-binding</keyword>
<dbReference type="SUPFAM" id="SSF47571">
    <property type="entry name" value="Cloroperoxidase"/>
    <property type="match status" value="1"/>
</dbReference>
<comment type="cofactor">
    <cofactor evidence="1">
        <name>heme b</name>
        <dbReference type="ChEBI" id="CHEBI:60344"/>
    </cofactor>
</comment>
<dbReference type="PROSITE" id="PS51405">
    <property type="entry name" value="HEME_HALOPEROXIDASE"/>
    <property type="match status" value="1"/>
</dbReference>
<feature type="domain" description="Heme haloperoxidase family profile" evidence="8">
    <location>
        <begin position="1"/>
        <end position="181"/>
    </location>
</feature>
<protein>
    <recommendedName>
        <fullName evidence="8">Heme haloperoxidase family profile domain-containing protein</fullName>
    </recommendedName>
</protein>
<sequence>MDREMIVGSLSKWYNIAEEVSGNLFARALLQTGRPNATTFDMTDLRLHHNASVMAIEGDASFSRADYYWGDDYSLNHTVWKQTRSFWKGKTIDVQEFGNAARARYLTSKATNPTFYFPAAENIGVAMAFMTNVLGDAEAGTVPTAFVDEWIATVKERLPAHLGWHTSGRVTTTPTVKALADKIFAASGLEAGGDGESKRSILMHAGIEI</sequence>
<evidence type="ECO:0000256" key="4">
    <source>
        <dbReference type="ARBA" id="ARBA00022723"/>
    </source>
</evidence>
<evidence type="ECO:0000256" key="6">
    <source>
        <dbReference type="ARBA" id="ARBA00023004"/>
    </source>
</evidence>
<organism evidence="9 10">
    <name type="scientific">Paraconiothyrium brasiliense</name>
    <dbReference type="NCBI Taxonomy" id="300254"/>
    <lineage>
        <taxon>Eukaryota</taxon>
        <taxon>Fungi</taxon>
        <taxon>Dikarya</taxon>
        <taxon>Ascomycota</taxon>
        <taxon>Pezizomycotina</taxon>
        <taxon>Dothideomycetes</taxon>
        <taxon>Pleosporomycetidae</taxon>
        <taxon>Pleosporales</taxon>
        <taxon>Massarineae</taxon>
        <taxon>Didymosphaeriaceae</taxon>
        <taxon>Paraconiothyrium</taxon>
    </lineage>
</organism>
<keyword evidence="6" id="KW-0408">Iron</keyword>
<dbReference type="InterPro" id="IPR000028">
    <property type="entry name" value="Chloroperoxidase"/>
</dbReference>
<accession>A0ABR3QKG1</accession>
<dbReference type="Pfam" id="PF01328">
    <property type="entry name" value="Peroxidase_2"/>
    <property type="match status" value="1"/>
</dbReference>
<dbReference type="PANTHER" id="PTHR33577">
    <property type="entry name" value="STERIGMATOCYSTIN BIOSYNTHESIS PEROXIDASE STCC-RELATED"/>
    <property type="match status" value="1"/>
</dbReference>
<keyword evidence="5" id="KW-0560">Oxidoreductase</keyword>
<evidence type="ECO:0000256" key="5">
    <source>
        <dbReference type="ARBA" id="ARBA00023002"/>
    </source>
</evidence>
<keyword evidence="2" id="KW-0575">Peroxidase</keyword>
<evidence type="ECO:0000259" key="8">
    <source>
        <dbReference type="PROSITE" id="PS51405"/>
    </source>
</evidence>
<evidence type="ECO:0000256" key="3">
    <source>
        <dbReference type="ARBA" id="ARBA00022617"/>
    </source>
</evidence>
<dbReference type="PANTHER" id="PTHR33577:SF7">
    <property type="entry name" value="HEME HALOPEROXIDASE FAMILY PROFILE DOMAIN-CONTAINING PROTEIN"/>
    <property type="match status" value="1"/>
</dbReference>
<comment type="caution">
    <text evidence="9">The sequence shown here is derived from an EMBL/GenBank/DDBJ whole genome shotgun (WGS) entry which is preliminary data.</text>
</comment>
<evidence type="ECO:0000256" key="7">
    <source>
        <dbReference type="ARBA" id="ARBA00025795"/>
    </source>
</evidence>
<proteinExistence type="inferred from homology"/>
<gene>
    <name evidence="9" type="ORF">SLS60_011060</name>
</gene>
<evidence type="ECO:0000256" key="2">
    <source>
        <dbReference type="ARBA" id="ARBA00022559"/>
    </source>
</evidence>
<name>A0ABR3QKG1_9PLEO</name>
<dbReference type="Gene3D" id="1.10.489.10">
    <property type="entry name" value="Chloroperoxidase-like"/>
    <property type="match status" value="1"/>
</dbReference>
<evidence type="ECO:0000313" key="9">
    <source>
        <dbReference type="EMBL" id="KAL1592644.1"/>
    </source>
</evidence>
<evidence type="ECO:0000256" key="1">
    <source>
        <dbReference type="ARBA" id="ARBA00001970"/>
    </source>
</evidence>
<evidence type="ECO:0000313" key="10">
    <source>
        <dbReference type="Proteomes" id="UP001521785"/>
    </source>
</evidence>
<dbReference type="Proteomes" id="UP001521785">
    <property type="component" value="Unassembled WGS sequence"/>
</dbReference>
<dbReference type="EMBL" id="JAKJXO020000020">
    <property type="protein sequence ID" value="KAL1592644.1"/>
    <property type="molecule type" value="Genomic_DNA"/>
</dbReference>